<dbReference type="PANTHER" id="PTHR14237">
    <property type="entry name" value="MOLYBDOPTERIN COFACTOR SULFURASE MOSC"/>
    <property type="match status" value="1"/>
</dbReference>
<dbReference type="SUPFAM" id="SSF141673">
    <property type="entry name" value="MOSC N-terminal domain-like"/>
    <property type="match status" value="1"/>
</dbReference>
<dbReference type="InterPro" id="IPR005302">
    <property type="entry name" value="MoCF_Sase_C"/>
</dbReference>
<dbReference type="Proteomes" id="UP001422759">
    <property type="component" value="Unassembled WGS sequence"/>
</dbReference>
<organism evidence="2 3">
    <name type="scientific">Kitasatospora kazusensis</name>
    <dbReference type="NCBI Taxonomy" id="407974"/>
    <lineage>
        <taxon>Bacteria</taxon>
        <taxon>Bacillati</taxon>
        <taxon>Actinomycetota</taxon>
        <taxon>Actinomycetes</taxon>
        <taxon>Kitasatosporales</taxon>
        <taxon>Streptomycetaceae</taxon>
        <taxon>Kitasatospora</taxon>
    </lineage>
</organism>
<comment type="caution">
    <text evidence="2">The sequence shown here is derived from an EMBL/GenBank/DDBJ whole genome shotgun (WGS) entry which is preliminary data.</text>
</comment>
<dbReference type="RefSeq" id="WP_344467941.1">
    <property type="nucleotide sequence ID" value="NZ_BAAANT010000032.1"/>
</dbReference>
<feature type="domain" description="MOSC" evidence="1">
    <location>
        <begin position="119"/>
        <end position="291"/>
    </location>
</feature>
<evidence type="ECO:0000313" key="2">
    <source>
        <dbReference type="EMBL" id="GAA2151657.1"/>
    </source>
</evidence>
<evidence type="ECO:0000259" key="1">
    <source>
        <dbReference type="PROSITE" id="PS51340"/>
    </source>
</evidence>
<reference evidence="2 3" key="1">
    <citation type="journal article" date="2019" name="Int. J. Syst. Evol. Microbiol.">
        <title>The Global Catalogue of Microorganisms (GCM) 10K type strain sequencing project: providing services to taxonomists for standard genome sequencing and annotation.</title>
        <authorList>
            <consortium name="The Broad Institute Genomics Platform"/>
            <consortium name="The Broad Institute Genome Sequencing Center for Infectious Disease"/>
            <person name="Wu L."/>
            <person name="Ma J."/>
        </authorList>
    </citation>
    <scope>NUCLEOTIDE SEQUENCE [LARGE SCALE GENOMIC DNA]</scope>
    <source>
        <strain evidence="2 3">JCM 14560</strain>
    </source>
</reference>
<gene>
    <name evidence="2" type="ORF">GCM10009760_47290</name>
</gene>
<dbReference type="PROSITE" id="PS51340">
    <property type="entry name" value="MOSC"/>
    <property type="match status" value="1"/>
</dbReference>
<protein>
    <submittedName>
        <fullName evidence="2">MOSC domain-containing protein</fullName>
    </submittedName>
</protein>
<sequence>MPQLTGLHVYPLKSAYRLSPESAQVEPWGLTGDRRWMLADETGRVVTQRDEPALGRLRVMPSPDGSLTVTAPDGSRLEVVAPSARAGAEVVDASVFASTFTAAVADKEAADWFSERFGERFGPLRLLHLDDPLSRAVDPEFAGPGDTVSMADGYPLLLATTASLTALNTLIAEDHPDDERKAAALPMERFRPNLVVTGTEAWAEEGWRRIRVGEVTFRVAKPCGRCVVTTTDQETGERRGPEPLRALGRHRRFGKRLVFGQHLIPERPAHPERPAGDLLGTVRIGDEVTVLEQGPLPVPDQRD</sequence>
<proteinExistence type="predicted"/>
<accession>A0ABN3A172</accession>
<dbReference type="Pfam" id="PF03473">
    <property type="entry name" value="MOSC"/>
    <property type="match status" value="1"/>
</dbReference>
<keyword evidence="3" id="KW-1185">Reference proteome</keyword>
<dbReference type="PANTHER" id="PTHR14237:SF19">
    <property type="entry name" value="MITOCHONDRIAL AMIDOXIME REDUCING COMPONENT 1"/>
    <property type="match status" value="1"/>
</dbReference>
<name>A0ABN3A172_9ACTN</name>
<dbReference type="EMBL" id="BAAANT010000032">
    <property type="protein sequence ID" value="GAA2151657.1"/>
    <property type="molecule type" value="Genomic_DNA"/>
</dbReference>
<dbReference type="InterPro" id="IPR005303">
    <property type="entry name" value="MOCOS_middle"/>
</dbReference>
<dbReference type="SUPFAM" id="SSF50800">
    <property type="entry name" value="PK beta-barrel domain-like"/>
    <property type="match status" value="1"/>
</dbReference>
<dbReference type="InterPro" id="IPR011037">
    <property type="entry name" value="Pyrv_Knase-like_insert_dom_sf"/>
</dbReference>
<dbReference type="Pfam" id="PF03476">
    <property type="entry name" value="MOSC_N"/>
    <property type="match status" value="1"/>
</dbReference>
<evidence type="ECO:0000313" key="3">
    <source>
        <dbReference type="Proteomes" id="UP001422759"/>
    </source>
</evidence>